<evidence type="ECO:0000313" key="1">
    <source>
        <dbReference type="EMBL" id="VYT32173.1"/>
    </source>
</evidence>
<organism evidence="1">
    <name type="scientific">[Clostridium] nexile</name>
    <dbReference type="NCBI Taxonomy" id="29361"/>
    <lineage>
        <taxon>Bacteria</taxon>
        <taxon>Bacillati</taxon>
        <taxon>Bacillota</taxon>
        <taxon>Clostridia</taxon>
        <taxon>Lachnospirales</taxon>
        <taxon>Lachnospiraceae</taxon>
        <taxon>Tyzzerella</taxon>
    </lineage>
</organism>
<dbReference type="EMBL" id="CACRTG010000028">
    <property type="protein sequence ID" value="VYT32173.1"/>
    <property type="molecule type" value="Genomic_DNA"/>
</dbReference>
<evidence type="ECO:0008006" key="2">
    <source>
        <dbReference type="Google" id="ProtNLM"/>
    </source>
</evidence>
<accession>A0A6N2VR90</accession>
<gene>
    <name evidence="1" type="ORF">CNLFYP112_02873</name>
</gene>
<sequence length="134" mass="15860">MVWIRYGCRVKILLFSDSKKVFEITNDITNERLELIWYKNTDLERKQYPLADIVIIDFDKNVEEKFLPIIKVKSKVGDFVPVLAIINGTPQEIFSVLKAGAYDYITTTEDIEAYRSKIEDIIRWNWYQKKYGRG</sequence>
<dbReference type="AlphaFoldDB" id="A0A6N2VR90"/>
<protein>
    <recommendedName>
        <fullName evidence="2">Stage 0 sporulation protein A homolog</fullName>
    </recommendedName>
</protein>
<proteinExistence type="predicted"/>
<name>A0A6N2VR90_9FIRM</name>
<reference evidence="1" key="1">
    <citation type="submission" date="2019-11" db="EMBL/GenBank/DDBJ databases">
        <authorList>
            <person name="Feng L."/>
        </authorList>
    </citation>
    <scope>NUCLEOTIDE SEQUENCE</scope>
    <source>
        <strain evidence="1">CnexileLFYP112</strain>
    </source>
</reference>